<dbReference type="EMBL" id="JACJHT010000008">
    <property type="protein sequence ID" value="MBA9042072.1"/>
    <property type="molecule type" value="Genomic_DNA"/>
</dbReference>
<dbReference type="Proteomes" id="UP000543174">
    <property type="component" value="Unassembled WGS sequence"/>
</dbReference>
<proteinExistence type="predicted"/>
<organism evidence="1 2">
    <name type="scientific">Priestia aryabhattai</name>
    <name type="common">Bacillus aryabhattai</name>
    <dbReference type="NCBI Taxonomy" id="412384"/>
    <lineage>
        <taxon>Bacteria</taxon>
        <taxon>Bacillati</taxon>
        <taxon>Bacillota</taxon>
        <taxon>Bacilli</taxon>
        <taxon>Bacillales</taxon>
        <taxon>Bacillaceae</taxon>
        <taxon>Priestia</taxon>
    </lineage>
</organism>
<accession>A0A7W3NFP3</accession>
<dbReference type="AlphaFoldDB" id="A0A7W3NFP3"/>
<keyword evidence="2" id="KW-1185">Reference proteome</keyword>
<dbReference type="RefSeq" id="WP_097812140.1">
    <property type="nucleotide sequence ID" value="NZ_JACJHT010000008.1"/>
</dbReference>
<protein>
    <submittedName>
        <fullName evidence="1">Uncharacterized protein</fullName>
    </submittedName>
</protein>
<comment type="caution">
    <text evidence="1">The sequence shown here is derived from an EMBL/GenBank/DDBJ whole genome shotgun (WGS) entry which is preliminary data.</text>
</comment>
<name>A0A7W3NFP3_PRIAR</name>
<gene>
    <name evidence="1" type="ORF">HNP21_005205</name>
</gene>
<evidence type="ECO:0000313" key="1">
    <source>
        <dbReference type="EMBL" id="MBA9042072.1"/>
    </source>
</evidence>
<sequence>MMKQRRKISFDTETDQYIQNYMEEHRLRFPADAISQICKEHKEAHKRDDSIQRMVKSVTQNIDSLLERERRHIRNALCCAEKSIQRSTMKNFKEVEDYRIAKTGKLMATIVEGYKK</sequence>
<evidence type="ECO:0000313" key="2">
    <source>
        <dbReference type="Proteomes" id="UP000543174"/>
    </source>
</evidence>
<reference evidence="1" key="1">
    <citation type="submission" date="2020-08" db="EMBL/GenBank/DDBJ databases">
        <title>Functional genomics of gut bacteria from endangered species of beetles.</title>
        <authorList>
            <person name="Carlos-Shanley C."/>
        </authorList>
    </citation>
    <scope>NUCLEOTIDE SEQUENCE [LARGE SCALE GENOMIC DNA]</scope>
    <source>
        <strain evidence="1">S00060</strain>
    </source>
</reference>